<gene>
    <name evidence="11" type="ORF">HICCMSTLAB_LOCUS13867</name>
</gene>
<keyword evidence="4 10" id="KW-0812">Transmembrane</keyword>
<dbReference type="GO" id="GO:0004984">
    <property type="term" value="F:olfactory receptor activity"/>
    <property type="evidence" value="ECO:0007669"/>
    <property type="project" value="InterPro"/>
</dbReference>
<feature type="transmembrane region" description="Helical" evidence="10">
    <location>
        <begin position="7"/>
        <end position="25"/>
    </location>
</feature>
<evidence type="ECO:0000256" key="10">
    <source>
        <dbReference type="SAM" id="Phobius"/>
    </source>
</evidence>
<comment type="subcellular location">
    <subcellularLocation>
        <location evidence="1">Cell membrane</location>
        <topology evidence="1">Multi-pass membrane protein</topology>
    </subcellularLocation>
</comment>
<dbReference type="PANTHER" id="PTHR21137">
    <property type="entry name" value="ODORANT RECEPTOR"/>
    <property type="match status" value="1"/>
</dbReference>
<dbReference type="PANTHER" id="PTHR21137:SF35">
    <property type="entry name" value="ODORANT RECEPTOR 19A-RELATED"/>
    <property type="match status" value="1"/>
</dbReference>
<evidence type="ECO:0000313" key="12">
    <source>
        <dbReference type="Proteomes" id="UP000786811"/>
    </source>
</evidence>
<evidence type="ECO:0000256" key="5">
    <source>
        <dbReference type="ARBA" id="ARBA00022725"/>
    </source>
</evidence>
<dbReference type="Proteomes" id="UP000786811">
    <property type="component" value="Unassembled WGS sequence"/>
</dbReference>
<evidence type="ECO:0000256" key="7">
    <source>
        <dbReference type="ARBA" id="ARBA00023136"/>
    </source>
</evidence>
<feature type="transmembrane region" description="Helical" evidence="10">
    <location>
        <begin position="127"/>
        <end position="150"/>
    </location>
</feature>
<proteinExistence type="predicted"/>
<keyword evidence="3" id="KW-0716">Sensory transduction</keyword>
<dbReference type="GO" id="GO:0005886">
    <property type="term" value="C:plasma membrane"/>
    <property type="evidence" value="ECO:0007669"/>
    <property type="project" value="UniProtKB-SubCell"/>
</dbReference>
<reference evidence="11" key="1">
    <citation type="submission" date="2021-04" db="EMBL/GenBank/DDBJ databases">
        <authorList>
            <person name="Chebbi M.A.C M."/>
        </authorList>
    </citation>
    <scope>NUCLEOTIDE SEQUENCE</scope>
</reference>
<dbReference type="GO" id="GO:0007165">
    <property type="term" value="P:signal transduction"/>
    <property type="evidence" value="ECO:0007669"/>
    <property type="project" value="UniProtKB-KW"/>
</dbReference>
<comment type="caution">
    <text evidence="11">The sequence shown here is derived from an EMBL/GenBank/DDBJ whole genome shotgun (WGS) entry which is preliminary data.</text>
</comment>
<feature type="transmembrane region" description="Helical" evidence="10">
    <location>
        <begin position="248"/>
        <end position="270"/>
    </location>
</feature>
<evidence type="ECO:0000313" key="11">
    <source>
        <dbReference type="EMBL" id="CAG5109231.1"/>
    </source>
</evidence>
<feature type="transmembrane region" description="Helical" evidence="10">
    <location>
        <begin position="37"/>
        <end position="58"/>
    </location>
</feature>
<evidence type="ECO:0000256" key="3">
    <source>
        <dbReference type="ARBA" id="ARBA00022606"/>
    </source>
</evidence>
<protein>
    <submittedName>
        <fullName evidence="11">Olfactory receptor 125</fullName>
    </submittedName>
</protein>
<dbReference type="InterPro" id="IPR004117">
    <property type="entry name" value="7tm6_olfct_rcpt"/>
</dbReference>
<evidence type="ECO:0000256" key="4">
    <source>
        <dbReference type="ARBA" id="ARBA00022692"/>
    </source>
</evidence>
<evidence type="ECO:0000256" key="6">
    <source>
        <dbReference type="ARBA" id="ARBA00022989"/>
    </source>
</evidence>
<keyword evidence="8 11" id="KW-0675">Receptor</keyword>
<keyword evidence="9" id="KW-0807">Transducer</keyword>
<feature type="non-terminal residue" evidence="11">
    <location>
        <position position="1"/>
    </location>
</feature>
<keyword evidence="7 10" id="KW-0472">Membrane</keyword>
<keyword evidence="2" id="KW-1003">Cell membrane</keyword>
<dbReference type="EMBL" id="CAJNRD030001124">
    <property type="protein sequence ID" value="CAG5109231.1"/>
    <property type="molecule type" value="Genomic_DNA"/>
</dbReference>
<evidence type="ECO:0000256" key="8">
    <source>
        <dbReference type="ARBA" id="ARBA00023170"/>
    </source>
</evidence>
<feature type="transmembrane region" description="Helical" evidence="10">
    <location>
        <begin position="192"/>
        <end position="212"/>
    </location>
</feature>
<keyword evidence="12" id="KW-1185">Reference proteome</keyword>
<dbReference type="AlphaFoldDB" id="A0A8J2HSS1"/>
<keyword evidence="5" id="KW-0552">Olfaction</keyword>
<name>A0A8J2HSS1_COTCN</name>
<feature type="transmembrane region" description="Helical" evidence="10">
    <location>
        <begin position="276"/>
        <end position="300"/>
    </location>
</feature>
<sequence>MKVKSEFVVRILKIFGELLSIWPYFGSKLVVKIIQEVRWLFSTLNLILIVTPIAFGVYQDVYKNKPLNVLQRSMSMVMHLESLMNCFLWKWKDRKLKKLLLEMCDYVKSTKGRDKNIFDRLTHQCSLLYTLIAVVCTMTSISFICSPIFMSQKLLPSSAHYPFKIEPHTVRHYFLYTQQAIAILQTGLHHTIPPITIAVLLTYVIAKLKVLALKLKTIKTIDELGDWIQRHQECIKYFTLLEKTIRFVILKSFIFITTTVIFAGVLAIHSSGINEIIRLVFSVATGFIALYVYVSAADDLHELVSSMRKSIIILIRRTQKPLAISVKGIIPALTRIFYASVRSRSTDFN</sequence>
<keyword evidence="6 10" id="KW-1133">Transmembrane helix</keyword>
<evidence type="ECO:0000256" key="9">
    <source>
        <dbReference type="ARBA" id="ARBA00023224"/>
    </source>
</evidence>
<evidence type="ECO:0000256" key="1">
    <source>
        <dbReference type="ARBA" id="ARBA00004651"/>
    </source>
</evidence>
<accession>A0A8J2HSS1</accession>
<dbReference type="Pfam" id="PF02949">
    <property type="entry name" value="7tm_6"/>
    <property type="match status" value="1"/>
</dbReference>
<dbReference type="OrthoDB" id="6604226at2759"/>
<dbReference type="GO" id="GO:0005549">
    <property type="term" value="F:odorant binding"/>
    <property type="evidence" value="ECO:0007669"/>
    <property type="project" value="InterPro"/>
</dbReference>
<organism evidence="11 12">
    <name type="scientific">Cotesia congregata</name>
    <name type="common">Parasitoid wasp</name>
    <name type="synonym">Apanteles congregatus</name>
    <dbReference type="NCBI Taxonomy" id="51543"/>
    <lineage>
        <taxon>Eukaryota</taxon>
        <taxon>Metazoa</taxon>
        <taxon>Ecdysozoa</taxon>
        <taxon>Arthropoda</taxon>
        <taxon>Hexapoda</taxon>
        <taxon>Insecta</taxon>
        <taxon>Pterygota</taxon>
        <taxon>Neoptera</taxon>
        <taxon>Endopterygota</taxon>
        <taxon>Hymenoptera</taxon>
        <taxon>Apocrita</taxon>
        <taxon>Ichneumonoidea</taxon>
        <taxon>Braconidae</taxon>
        <taxon>Microgastrinae</taxon>
        <taxon>Cotesia</taxon>
    </lineage>
</organism>
<evidence type="ECO:0000256" key="2">
    <source>
        <dbReference type="ARBA" id="ARBA00022475"/>
    </source>
</evidence>